<accession>A0ABY5EJ34</accession>
<evidence type="ECO:0000313" key="2">
    <source>
        <dbReference type="Proteomes" id="UP001059607"/>
    </source>
</evidence>
<organism evidence="1 2">
    <name type="scientific">Pseudomonas nunensis</name>
    <dbReference type="NCBI Taxonomy" id="2961896"/>
    <lineage>
        <taxon>Bacteria</taxon>
        <taxon>Pseudomonadati</taxon>
        <taxon>Pseudomonadota</taxon>
        <taxon>Gammaproteobacteria</taxon>
        <taxon>Pseudomonadales</taxon>
        <taxon>Pseudomonadaceae</taxon>
        <taxon>Pseudomonas</taxon>
    </lineage>
</organism>
<gene>
    <name evidence="1" type="ORF">NK667_04730</name>
</gene>
<protein>
    <submittedName>
        <fullName evidence="1">Uncharacterized protein</fullName>
    </submittedName>
</protein>
<proteinExistence type="predicted"/>
<keyword evidence="2" id="KW-1185">Reference proteome</keyword>
<evidence type="ECO:0000313" key="1">
    <source>
        <dbReference type="EMBL" id="UTO15674.1"/>
    </source>
</evidence>
<dbReference type="RefSeq" id="WP_054613998.1">
    <property type="nucleotide sequence ID" value="NZ_CP101125.1"/>
</dbReference>
<dbReference type="Proteomes" id="UP001059607">
    <property type="component" value="Chromosome"/>
</dbReference>
<dbReference type="EMBL" id="CP101125">
    <property type="protein sequence ID" value="UTO15674.1"/>
    <property type="molecule type" value="Genomic_DNA"/>
</dbReference>
<reference evidence="1" key="1">
    <citation type="submission" date="2022-07" db="EMBL/GenBank/DDBJ databases">
        <title>Pseudomonas nunamit sp. nov. an antifungal species isolated from Greenland.</title>
        <authorList>
            <person name="Ntana F."/>
            <person name="Hennessy R.C."/>
            <person name="Zervas A."/>
            <person name="Stougaard P."/>
        </authorList>
    </citation>
    <scope>NUCLEOTIDE SEQUENCE</scope>
    <source>
        <strain evidence="1">In5</strain>
    </source>
</reference>
<name>A0ABY5EJ34_9PSED</name>
<sequence length="216" mass="24205">MKKSQVIPERNLKNTTRTIVFSRPLMVIESIGYQGLYRLSRLKNWALSWAASSSKDVGKSFYNRSVGEFLLADLAADIVTARGKMLRPNKGSIADNGTFSLESWIEEHSSAVFNVFDCKGNPIIIKKLTASIVDSGVSRNGRLAFCKTNFSAVKNLTEHADKIFLFDLEKGEELFCVTPEMDIVNSYSFDEVEKLLIAHTKGGRKFIYNEYGVLVT</sequence>